<dbReference type="InterPro" id="IPR046519">
    <property type="entry name" value="X-Tfes_XVIPCD"/>
</dbReference>
<dbReference type="Proteomes" id="UP000239898">
    <property type="component" value="Unassembled WGS sequence"/>
</dbReference>
<sequence length="444" mass="49598">MAGITQQDIAVLRHYAGNGNRELYWNYLAHKQGNDGYGLLALGVVRNDNAPGATANVFADNQARRDGVRMSEREWNGFGVDLMQYDLERRQHYRRSGRPDLALNLPVRDVEDVHDATFQKRHINPDAWTPRQLLEAARRHGGEAEAEKVWSMMLDNSALGLNRAGKTMDDVRKYDDAQLDAISYVARMTGARLQASHTLPSTDPDRIGAPNFSYVYDRQSGSWNSWAGNGKPMVIQPVRDPQQIRELDDTRALRLERQQLRQQFHPDDPYRQQPVMRSPQTLAEADPTPPALGGGSLAARAADPAQPGHPRHALYRQCVAATHALDRQLGRSPDADSACMAASLTDLAARHGLHRVDRVLLSEPGRQVQAGQLVLVVQGDPNDPAHLRAQMPTDQAVRTPVAQSFERLDAFDRQQTVEQARQASVQQDVQQQDAQRQHATAQRI</sequence>
<dbReference type="AlphaFoldDB" id="A0A2S6ZDF6"/>
<organism evidence="3 4">
    <name type="scientific">Xanthomonas theicola</name>
    <dbReference type="NCBI Taxonomy" id="56464"/>
    <lineage>
        <taxon>Bacteria</taxon>
        <taxon>Pseudomonadati</taxon>
        <taxon>Pseudomonadota</taxon>
        <taxon>Gammaproteobacteria</taxon>
        <taxon>Lysobacterales</taxon>
        <taxon>Lysobacteraceae</taxon>
        <taxon>Xanthomonas</taxon>
    </lineage>
</organism>
<keyword evidence="4" id="KW-1185">Reference proteome</keyword>
<feature type="region of interest" description="Disordered" evidence="1">
    <location>
        <begin position="419"/>
        <end position="444"/>
    </location>
</feature>
<gene>
    <name evidence="3" type="ORF">XthCFBP4691_13700</name>
</gene>
<dbReference type="OrthoDB" id="5944365at2"/>
<protein>
    <recommendedName>
        <fullName evidence="2">X-Tfes XVIPCD domain-containing protein</fullName>
    </recommendedName>
</protein>
<dbReference type="RefSeq" id="WP_128420928.1">
    <property type="nucleotide sequence ID" value="NZ_CP049017.1"/>
</dbReference>
<comment type="caution">
    <text evidence="3">The sequence shown here is derived from an EMBL/GenBank/DDBJ whole genome shotgun (WGS) entry which is preliminary data.</text>
</comment>
<evidence type="ECO:0000256" key="1">
    <source>
        <dbReference type="SAM" id="MobiDB-lite"/>
    </source>
</evidence>
<evidence type="ECO:0000259" key="2">
    <source>
        <dbReference type="Pfam" id="PF20410"/>
    </source>
</evidence>
<accession>A0A2S6ZDF6</accession>
<feature type="domain" description="X-Tfes XVIPCD" evidence="2">
    <location>
        <begin position="306"/>
        <end position="409"/>
    </location>
</feature>
<evidence type="ECO:0000313" key="3">
    <source>
        <dbReference type="EMBL" id="PPT89244.1"/>
    </source>
</evidence>
<dbReference type="EMBL" id="MIGX01000069">
    <property type="protein sequence ID" value="PPT89244.1"/>
    <property type="molecule type" value="Genomic_DNA"/>
</dbReference>
<dbReference type="Pfam" id="PF20410">
    <property type="entry name" value="X-Tfes_XVIPCD"/>
    <property type="match status" value="1"/>
</dbReference>
<name>A0A2S6ZDF6_9XANT</name>
<feature type="region of interest" description="Disordered" evidence="1">
    <location>
        <begin position="281"/>
        <end position="310"/>
    </location>
</feature>
<proteinExistence type="predicted"/>
<evidence type="ECO:0000313" key="4">
    <source>
        <dbReference type="Proteomes" id="UP000239898"/>
    </source>
</evidence>
<reference evidence="3 4" key="1">
    <citation type="submission" date="2016-08" db="EMBL/GenBank/DDBJ databases">
        <title>Evolution of the type three secretion system and type three effector repertoires in Xanthomonas.</title>
        <authorList>
            <person name="Merda D."/>
            <person name="Briand M."/>
            <person name="Bosis E."/>
            <person name="Rousseau C."/>
            <person name="Portier P."/>
            <person name="Jacques M.-A."/>
            <person name="Fischer-Le Saux M."/>
        </authorList>
    </citation>
    <scope>NUCLEOTIDE SEQUENCE [LARGE SCALE GENOMIC DNA]</scope>
    <source>
        <strain evidence="3 4">CFBP 4691</strain>
    </source>
</reference>